<keyword evidence="7" id="KW-1185">Reference proteome</keyword>
<dbReference type="Pfam" id="PF00126">
    <property type="entry name" value="HTH_1"/>
    <property type="match status" value="1"/>
</dbReference>
<evidence type="ECO:0000256" key="1">
    <source>
        <dbReference type="ARBA" id="ARBA00009437"/>
    </source>
</evidence>
<dbReference type="Pfam" id="PF03466">
    <property type="entry name" value="LysR_substrate"/>
    <property type="match status" value="1"/>
</dbReference>
<dbReference type="SUPFAM" id="SSF53850">
    <property type="entry name" value="Periplasmic binding protein-like II"/>
    <property type="match status" value="1"/>
</dbReference>
<name>A0ABQ2M2W2_9ACTN</name>
<dbReference type="Gene3D" id="1.10.10.10">
    <property type="entry name" value="Winged helix-like DNA-binding domain superfamily/Winged helix DNA-binding domain"/>
    <property type="match status" value="1"/>
</dbReference>
<keyword evidence="4" id="KW-0804">Transcription</keyword>
<reference evidence="7" key="1">
    <citation type="journal article" date="2019" name="Int. J. Syst. Evol. Microbiol.">
        <title>The Global Catalogue of Microorganisms (GCM) 10K type strain sequencing project: providing services to taxonomists for standard genome sequencing and annotation.</title>
        <authorList>
            <consortium name="The Broad Institute Genomics Platform"/>
            <consortium name="The Broad Institute Genome Sequencing Center for Infectious Disease"/>
            <person name="Wu L."/>
            <person name="Ma J."/>
        </authorList>
    </citation>
    <scope>NUCLEOTIDE SEQUENCE [LARGE SCALE GENOMIC DNA]</scope>
    <source>
        <strain evidence="7">CGMCC 4.7349</strain>
    </source>
</reference>
<protein>
    <submittedName>
        <fullName evidence="6">NADH dehydrogenase</fullName>
    </submittedName>
</protein>
<dbReference type="InterPro" id="IPR036390">
    <property type="entry name" value="WH_DNA-bd_sf"/>
</dbReference>
<proteinExistence type="inferred from homology"/>
<dbReference type="InterPro" id="IPR000847">
    <property type="entry name" value="LysR_HTH_N"/>
</dbReference>
<dbReference type="PRINTS" id="PR00039">
    <property type="entry name" value="HTHLYSR"/>
</dbReference>
<dbReference type="Gene3D" id="3.40.190.10">
    <property type="entry name" value="Periplasmic binding protein-like II"/>
    <property type="match status" value="2"/>
</dbReference>
<sequence length="293" mass="30780">MTHDLQIGTLRTLAAIVDQGGFGRAAKALHLTQPAVSQQMRRLDAFLKEPVFAATGRNLRLSPAGQELLAYARKMLSLNDEAVARFTPPRGGMRVNVGISDQFSEALSAILGGLKRAAPESRVTLRTGPSEVLTEQIAAGSLDLALLIDPSDDPAYRVEEIGPIELAWFGRPAARHGAPLPLALFTEPSTLRGLTLTAVDGAGVPWTSAYEGAELIGLRAAIHAGLGIACLVANADEMWGLPSAVHPGLPRPPGPVPTGLAVSPRVPQAYADSALESIRAALDGYPFTVSQHA</sequence>
<keyword evidence="2" id="KW-0805">Transcription regulation</keyword>
<dbReference type="InterPro" id="IPR005119">
    <property type="entry name" value="LysR_subst-bd"/>
</dbReference>
<dbReference type="InterPro" id="IPR036388">
    <property type="entry name" value="WH-like_DNA-bd_sf"/>
</dbReference>
<dbReference type="RefSeq" id="WP_189174538.1">
    <property type="nucleotide sequence ID" value="NZ_BMNG01000007.1"/>
</dbReference>
<dbReference type="PANTHER" id="PTHR30579">
    <property type="entry name" value="TRANSCRIPTIONAL REGULATOR"/>
    <property type="match status" value="1"/>
</dbReference>
<accession>A0ABQ2M2W2</accession>
<keyword evidence="3" id="KW-0238">DNA-binding</keyword>
<dbReference type="InterPro" id="IPR050176">
    <property type="entry name" value="LTTR"/>
</dbReference>
<dbReference type="SUPFAM" id="SSF46785">
    <property type="entry name" value="Winged helix' DNA-binding domain"/>
    <property type="match status" value="1"/>
</dbReference>
<comment type="similarity">
    <text evidence="1">Belongs to the LysR transcriptional regulatory family.</text>
</comment>
<organism evidence="6 7">
    <name type="scientific">Streptomyces lasiicapitis</name>
    <dbReference type="NCBI Taxonomy" id="1923961"/>
    <lineage>
        <taxon>Bacteria</taxon>
        <taxon>Bacillati</taxon>
        <taxon>Actinomycetota</taxon>
        <taxon>Actinomycetes</taxon>
        <taxon>Kitasatosporales</taxon>
        <taxon>Streptomycetaceae</taxon>
        <taxon>Streptomyces</taxon>
    </lineage>
</organism>
<evidence type="ECO:0000256" key="2">
    <source>
        <dbReference type="ARBA" id="ARBA00023015"/>
    </source>
</evidence>
<evidence type="ECO:0000259" key="5">
    <source>
        <dbReference type="PROSITE" id="PS50931"/>
    </source>
</evidence>
<gene>
    <name evidence="6" type="ORF">GCM10012286_33460</name>
</gene>
<comment type="caution">
    <text evidence="6">The sequence shown here is derived from an EMBL/GenBank/DDBJ whole genome shotgun (WGS) entry which is preliminary data.</text>
</comment>
<evidence type="ECO:0000313" key="7">
    <source>
        <dbReference type="Proteomes" id="UP000656881"/>
    </source>
</evidence>
<evidence type="ECO:0000313" key="6">
    <source>
        <dbReference type="EMBL" id="GGO45288.1"/>
    </source>
</evidence>
<evidence type="ECO:0000256" key="3">
    <source>
        <dbReference type="ARBA" id="ARBA00023125"/>
    </source>
</evidence>
<dbReference type="EMBL" id="BMNG01000007">
    <property type="protein sequence ID" value="GGO45288.1"/>
    <property type="molecule type" value="Genomic_DNA"/>
</dbReference>
<feature type="domain" description="HTH lysR-type" evidence="5">
    <location>
        <begin position="10"/>
        <end position="62"/>
    </location>
</feature>
<dbReference type="Proteomes" id="UP000656881">
    <property type="component" value="Unassembled WGS sequence"/>
</dbReference>
<dbReference type="PROSITE" id="PS50931">
    <property type="entry name" value="HTH_LYSR"/>
    <property type="match status" value="1"/>
</dbReference>
<evidence type="ECO:0000256" key="4">
    <source>
        <dbReference type="ARBA" id="ARBA00023163"/>
    </source>
</evidence>
<dbReference type="PANTHER" id="PTHR30579:SF7">
    <property type="entry name" value="HTH-TYPE TRANSCRIPTIONAL REGULATOR LRHA-RELATED"/>
    <property type="match status" value="1"/>
</dbReference>